<evidence type="ECO:0008006" key="4">
    <source>
        <dbReference type="Google" id="ProtNLM"/>
    </source>
</evidence>
<feature type="signal peptide" evidence="1">
    <location>
        <begin position="1"/>
        <end position="21"/>
    </location>
</feature>
<comment type="caution">
    <text evidence="2">The sequence shown here is derived from an EMBL/GenBank/DDBJ whole genome shotgun (WGS) entry which is preliminary data.</text>
</comment>
<accession>A0A841GVM8</accession>
<dbReference type="Proteomes" id="UP000582837">
    <property type="component" value="Unassembled WGS sequence"/>
</dbReference>
<name>A0A841GVM8_9BACT</name>
<keyword evidence="3" id="KW-1185">Reference proteome</keyword>
<organism evidence="2 3">
    <name type="scientific">Longimicrobium terrae</name>
    <dbReference type="NCBI Taxonomy" id="1639882"/>
    <lineage>
        <taxon>Bacteria</taxon>
        <taxon>Pseudomonadati</taxon>
        <taxon>Gemmatimonadota</taxon>
        <taxon>Longimicrobiia</taxon>
        <taxon>Longimicrobiales</taxon>
        <taxon>Longimicrobiaceae</taxon>
        <taxon>Longimicrobium</taxon>
    </lineage>
</organism>
<evidence type="ECO:0000313" key="2">
    <source>
        <dbReference type="EMBL" id="MBB6068925.1"/>
    </source>
</evidence>
<proteinExistence type="predicted"/>
<protein>
    <recommendedName>
        <fullName evidence="4">DUF4136 domain-containing protein</fullName>
    </recommendedName>
</protein>
<gene>
    <name evidence="2" type="ORF">HNQ61_000536</name>
</gene>
<keyword evidence="1" id="KW-0732">Signal</keyword>
<dbReference type="RefSeq" id="WP_170031431.1">
    <property type="nucleotide sequence ID" value="NZ_JABDTL010000001.1"/>
</dbReference>
<reference evidence="2 3" key="1">
    <citation type="submission" date="2020-08" db="EMBL/GenBank/DDBJ databases">
        <title>Genomic Encyclopedia of Type Strains, Phase IV (KMG-IV): sequencing the most valuable type-strain genomes for metagenomic binning, comparative biology and taxonomic classification.</title>
        <authorList>
            <person name="Goeker M."/>
        </authorList>
    </citation>
    <scope>NUCLEOTIDE SEQUENCE [LARGE SCALE GENOMIC DNA]</scope>
    <source>
        <strain evidence="2 3">DSM 29007</strain>
    </source>
</reference>
<evidence type="ECO:0000256" key="1">
    <source>
        <dbReference type="SAM" id="SignalP"/>
    </source>
</evidence>
<evidence type="ECO:0000313" key="3">
    <source>
        <dbReference type="Proteomes" id="UP000582837"/>
    </source>
</evidence>
<dbReference type="AlphaFoldDB" id="A0A841GVM8"/>
<feature type="chain" id="PRO_5032734345" description="DUF4136 domain-containing protein" evidence="1">
    <location>
        <begin position="22"/>
        <end position="158"/>
    </location>
</feature>
<sequence>MKIRTGLVCAAGALLCACQGAATTRPSPSTSYQVGVSREDQFRQGVPQQLGRLGFQVERFDESSTNFRWITMPRTRPVFTDETGVREGEMKLVVTARKAQGAIRGDLFKMTVDMESRTRVHPDSAWTPVRHTPEYDRFAARIIQDFRTAFDTGEHLRN</sequence>
<dbReference type="EMBL" id="JACHIA010000001">
    <property type="protein sequence ID" value="MBB6068925.1"/>
    <property type="molecule type" value="Genomic_DNA"/>
</dbReference>
<dbReference type="PROSITE" id="PS51257">
    <property type="entry name" value="PROKAR_LIPOPROTEIN"/>
    <property type="match status" value="1"/>
</dbReference>